<dbReference type="Proteomes" id="UP000253594">
    <property type="component" value="Unassembled WGS sequence"/>
</dbReference>
<proteinExistence type="predicted"/>
<reference evidence="3" key="2">
    <citation type="submission" date="2015-06" db="EMBL/GenBank/DDBJ databases">
        <authorList>
            <person name="Radhakrishnan Rajesh"/>
            <person name="Underwood Anthony"/>
            <person name="Al-Shahib Ali"/>
        </authorList>
    </citation>
    <scope>NUCLEOTIDE SEQUENCE [LARGE SCALE GENOMIC DNA]</scope>
    <source>
        <strain evidence="3">P19_London_7_VIM_2_05_10</strain>
    </source>
</reference>
<comment type="caution">
    <text evidence="2">The sequence shown here is derived from an EMBL/GenBank/DDBJ whole genome shotgun (WGS) entry which is preliminary data.</text>
</comment>
<reference evidence="2 4" key="3">
    <citation type="submission" date="2018-07" db="EMBL/GenBank/DDBJ databases">
        <title>Mechanisms of high-level aminoglycoside resistance among Gram-negative pathogens in Brazil.</title>
        <authorList>
            <person name="Ballaben A.S."/>
            <person name="Darini A.L.C."/>
            <person name="Doi Y."/>
        </authorList>
    </citation>
    <scope>NUCLEOTIDE SEQUENCE [LARGE SCALE GENOMIC DNA]</scope>
    <source>
        <strain evidence="2 4">B2-305</strain>
    </source>
</reference>
<protein>
    <submittedName>
        <fullName evidence="2">Uncharacterized protein</fullName>
    </submittedName>
</protein>
<evidence type="ECO:0000313" key="2">
    <source>
        <dbReference type="EMBL" id="RCI76145.1"/>
    </source>
</evidence>
<evidence type="ECO:0000313" key="4">
    <source>
        <dbReference type="Proteomes" id="UP000253594"/>
    </source>
</evidence>
<dbReference type="RefSeq" id="WP_023100641.1">
    <property type="nucleotide sequence ID" value="NZ_BSAZ01000023.1"/>
</dbReference>
<evidence type="ECO:0000313" key="3">
    <source>
        <dbReference type="Proteomes" id="UP000045039"/>
    </source>
</evidence>
<accession>A0A2K4Y2V6</accession>
<dbReference type="Proteomes" id="UP000045039">
    <property type="component" value="Unassembled WGS sequence"/>
</dbReference>
<reference evidence="1" key="1">
    <citation type="submission" date="2015-06" db="EMBL/GenBank/DDBJ databases">
        <authorList>
            <person name="Radhakrishnan R."/>
            <person name="Underwood A."/>
            <person name="Al-Shahib A."/>
        </authorList>
    </citation>
    <scope>NUCLEOTIDE SEQUENCE</scope>
    <source>
        <strain evidence="1">P19_London_7_VIM_2_05_10</strain>
    </source>
</reference>
<name>A0A2K4Y2V6_PSEAI</name>
<sequence length="113" mass="12556">MSNVIPVNTHDLYKTISHEHLDGLVSWAIGEFPNAGLSLVECSDGQWFVEVDHGSAFDHLAGVSRPTVAPYTEPVFFQSEAEAQGFAFTCIKQVYPELENKNLSEYYLGDSDE</sequence>
<gene>
    <name evidence="2" type="ORF">DT376_03915</name>
    <name evidence="1" type="ORF">PAERUG_P19_London_7_VIM_2_05_10_05124</name>
</gene>
<evidence type="ECO:0000313" key="1">
    <source>
        <dbReference type="EMBL" id="CRP64975.1"/>
    </source>
</evidence>
<dbReference type="EMBL" id="CVVU01000234">
    <property type="protein sequence ID" value="CRP64975.1"/>
    <property type="molecule type" value="Genomic_DNA"/>
</dbReference>
<dbReference type="AlphaFoldDB" id="A0A2K4Y2V6"/>
<organism evidence="2 4">
    <name type="scientific">Pseudomonas aeruginosa</name>
    <dbReference type="NCBI Taxonomy" id="287"/>
    <lineage>
        <taxon>Bacteria</taxon>
        <taxon>Pseudomonadati</taxon>
        <taxon>Pseudomonadota</taxon>
        <taxon>Gammaproteobacteria</taxon>
        <taxon>Pseudomonadales</taxon>
        <taxon>Pseudomonadaceae</taxon>
        <taxon>Pseudomonas</taxon>
    </lineage>
</organism>
<dbReference type="EMBL" id="QORE01000069">
    <property type="protein sequence ID" value="RCI76145.1"/>
    <property type="molecule type" value="Genomic_DNA"/>
</dbReference>